<dbReference type="Gene3D" id="2.60.40.4070">
    <property type="match status" value="1"/>
</dbReference>
<name>A0A2H0A236_9BACT</name>
<dbReference type="AlphaFoldDB" id="A0A2H0A236"/>
<proteinExistence type="predicted"/>
<dbReference type="SUPFAM" id="SSF56935">
    <property type="entry name" value="Porins"/>
    <property type="match status" value="1"/>
</dbReference>
<dbReference type="Gene3D" id="2.40.160.60">
    <property type="entry name" value="Outer membrane protein transport protein (OMPP1/FadL/TodX)"/>
    <property type="match status" value="1"/>
</dbReference>
<dbReference type="Proteomes" id="UP000231067">
    <property type="component" value="Unassembled WGS sequence"/>
</dbReference>
<gene>
    <name evidence="1" type="ORF">COX18_09855</name>
</gene>
<evidence type="ECO:0008006" key="3">
    <source>
        <dbReference type="Google" id="ProtNLM"/>
    </source>
</evidence>
<reference evidence="1 2" key="1">
    <citation type="submission" date="2017-09" db="EMBL/GenBank/DDBJ databases">
        <title>Depth-based differentiation of microbial function through sediment-hosted aquifers and enrichment of novel symbionts in the deep terrestrial subsurface.</title>
        <authorList>
            <person name="Probst A.J."/>
            <person name="Ladd B."/>
            <person name="Jarett J.K."/>
            <person name="Geller-Mcgrath D.E."/>
            <person name="Sieber C.M."/>
            <person name="Emerson J.B."/>
            <person name="Anantharaman K."/>
            <person name="Thomas B.C."/>
            <person name="Malmstrom R."/>
            <person name="Stieglmeier M."/>
            <person name="Klingl A."/>
            <person name="Woyke T."/>
            <person name="Ryan C.M."/>
            <person name="Banfield J.F."/>
        </authorList>
    </citation>
    <scope>NUCLEOTIDE SEQUENCE [LARGE SCALE GENOMIC DNA]</scope>
    <source>
        <strain evidence="1">CG23_combo_of_CG06-09_8_20_14_all_40_23</strain>
    </source>
</reference>
<dbReference type="EMBL" id="PCSH01000166">
    <property type="protein sequence ID" value="PIP39514.1"/>
    <property type="molecule type" value="Genomic_DNA"/>
</dbReference>
<evidence type="ECO:0000313" key="1">
    <source>
        <dbReference type="EMBL" id="PIP39514.1"/>
    </source>
</evidence>
<comment type="caution">
    <text evidence="1">The sequence shown here is derived from an EMBL/GenBank/DDBJ whole genome shotgun (WGS) entry which is preliminary data.</text>
</comment>
<organism evidence="1 2">
    <name type="scientific">Candidatus Desantisbacteria bacterium CG23_combo_of_CG06-09_8_20_14_all_40_23</name>
    <dbReference type="NCBI Taxonomy" id="1974550"/>
    <lineage>
        <taxon>Bacteria</taxon>
        <taxon>Candidatus Desantisiibacteriota</taxon>
    </lineage>
</organism>
<accession>A0A2H0A236</accession>
<protein>
    <recommendedName>
        <fullName evidence="3">PorV/PorQ family protein</fullName>
    </recommendedName>
</protein>
<dbReference type="NCBIfam" id="NF033709">
    <property type="entry name" value="PorV_fam"/>
    <property type="match status" value="1"/>
</dbReference>
<sequence>MKQGIILLFIIISCVVCSAETKYYGLPGEYLQWGTGARAMGMGEAFSGLSDDVSAIYFNPAGLTQIKSGQFTAMASNLFEGSFYNFLGFAHPTQKAGVLGLGVVLLNSGDMEETNIRQETLGKFQDSRQGIFVSYGKRISRSISCGASVKLVSQQISSFNGTGIGLDGGLFLLPRDRLSLGISLKNIISPVLRLQEEEEKFPFSLQAGLGSRMLNNNLIFTMDVDKTLKQSLHARIGGEYWLRKKTIALRMGVDSGKLNAGFGIKRDKYGFDYALGFQDIGVSHRLSFTWSFDTFGILLTPEPDVFSPTGKFNQTRIKIQVKQLEKIKRWSLTIFNKWGNNIRYFEGKDDIPPYVIWNGRDEKQQIVFDGEYICVLEIMDKSGETFKSVPESVFIVTTTSDVSVPMEIGE</sequence>
<evidence type="ECO:0000313" key="2">
    <source>
        <dbReference type="Proteomes" id="UP000231067"/>
    </source>
</evidence>